<sequence>MYQNRGLNSIRTIMINKGKKMNRRHFSFGLLAGVSLTACAPAGSINSKPSLPTIPLGKALVVFYRPSAFAGGAIRFTVNHSEGVVGQLTSGSVLYKIIDAGTHTFWAQAISQDTITLTLAAGQTSYVRGDVKMGLYAGRPTFSQVSEAQALRELA</sequence>
<dbReference type="Proteomes" id="UP001429564">
    <property type="component" value="Unassembled WGS sequence"/>
</dbReference>
<keyword evidence="2" id="KW-1185">Reference proteome</keyword>
<evidence type="ECO:0008006" key="3">
    <source>
        <dbReference type="Google" id="ProtNLM"/>
    </source>
</evidence>
<evidence type="ECO:0000313" key="1">
    <source>
        <dbReference type="EMBL" id="NIZ61470.1"/>
    </source>
</evidence>
<name>A0ABX0WAY5_9RHOB</name>
<proteinExistence type="predicted"/>
<dbReference type="EMBL" id="QHLQ01000009">
    <property type="protein sequence ID" value="NIZ61470.1"/>
    <property type="molecule type" value="Genomic_DNA"/>
</dbReference>
<organism evidence="1 2">
    <name type="scientific">Parasedimentitalea denitrificans</name>
    <dbReference type="NCBI Taxonomy" id="2211118"/>
    <lineage>
        <taxon>Bacteria</taxon>
        <taxon>Pseudomonadati</taxon>
        <taxon>Pseudomonadota</taxon>
        <taxon>Alphaproteobacteria</taxon>
        <taxon>Rhodobacterales</taxon>
        <taxon>Paracoccaceae</taxon>
        <taxon>Parasedimentitalea</taxon>
    </lineage>
</organism>
<evidence type="ECO:0000313" key="2">
    <source>
        <dbReference type="Proteomes" id="UP001429564"/>
    </source>
</evidence>
<gene>
    <name evidence="1" type="ORF">DL239_10825</name>
</gene>
<accession>A0ABX0WAY5</accession>
<reference evidence="1 2" key="1">
    <citation type="submission" date="2018-05" db="EMBL/GenBank/DDBJ databases">
        <authorList>
            <person name="Zhang Y.-J."/>
        </authorList>
    </citation>
    <scope>NUCLEOTIDE SEQUENCE [LARGE SCALE GENOMIC DNA]</scope>
    <source>
        <strain evidence="1 2">CY04</strain>
    </source>
</reference>
<comment type="caution">
    <text evidence="1">The sequence shown here is derived from an EMBL/GenBank/DDBJ whole genome shotgun (WGS) entry which is preliminary data.</text>
</comment>
<protein>
    <recommendedName>
        <fullName evidence="3">DUF2846 domain-containing protein</fullName>
    </recommendedName>
</protein>